<proteinExistence type="predicted"/>
<dbReference type="InterPro" id="IPR010064">
    <property type="entry name" value="HK97-gp10_tail"/>
</dbReference>
<dbReference type="EMBL" id="LQNU01000041">
    <property type="protein sequence ID" value="KZE82892.1"/>
    <property type="molecule type" value="Genomic_DNA"/>
</dbReference>
<protein>
    <recommendedName>
        <fullName evidence="3">Phage protein, HK97 gp10 family</fullName>
    </recommendedName>
</protein>
<gene>
    <name evidence="1" type="ORF">AV926_04910</name>
</gene>
<accession>A0A165RK54</accession>
<sequence>MSNSVRVSVEGFQELSDKIKELANDKDKRKESLAILRQIAKPTVTAAQGFVPISKERHYSRGKWIMPGTLKKSLGVINVKSDNPTVAVGARAKRKYDGWYGAFVHEGHEYFASGISGRQSFSMVRMSRSVSVTNTRKGSAKNKKRKTKVERAKLRKAGRARMTKPQPFLDKAYEQTKGKVTQDAERQFAAFIQRRINRLSR</sequence>
<dbReference type="OrthoDB" id="1365165at2"/>
<dbReference type="RefSeq" id="WP_038986929.1">
    <property type="nucleotide sequence ID" value="NZ_JWJO01000037.1"/>
</dbReference>
<keyword evidence="2" id="KW-1185">Reference proteome</keyword>
<evidence type="ECO:0000313" key="1">
    <source>
        <dbReference type="EMBL" id="KZE82892.1"/>
    </source>
</evidence>
<name>A0A165RK54_9FLAO</name>
<reference evidence="1 2" key="1">
    <citation type="submission" date="2016-01" db="EMBL/GenBank/DDBJ databases">
        <title>Whole genome sequencing of Myroides marinus L41.</title>
        <authorList>
            <person name="Hong K.W."/>
        </authorList>
    </citation>
    <scope>NUCLEOTIDE SEQUENCE [LARGE SCALE GENOMIC DNA]</scope>
    <source>
        <strain evidence="1 2">L41</strain>
    </source>
</reference>
<comment type="caution">
    <text evidence="1">The sequence shown here is derived from an EMBL/GenBank/DDBJ whole genome shotgun (WGS) entry which is preliminary data.</text>
</comment>
<evidence type="ECO:0008006" key="3">
    <source>
        <dbReference type="Google" id="ProtNLM"/>
    </source>
</evidence>
<organism evidence="1 2">
    <name type="scientific">Myroides marinus</name>
    <dbReference type="NCBI Taxonomy" id="703342"/>
    <lineage>
        <taxon>Bacteria</taxon>
        <taxon>Pseudomonadati</taxon>
        <taxon>Bacteroidota</taxon>
        <taxon>Flavobacteriia</taxon>
        <taxon>Flavobacteriales</taxon>
        <taxon>Flavobacteriaceae</taxon>
        <taxon>Myroides</taxon>
    </lineage>
</organism>
<evidence type="ECO:0000313" key="2">
    <source>
        <dbReference type="Proteomes" id="UP000076630"/>
    </source>
</evidence>
<dbReference type="NCBIfam" id="TIGR01725">
    <property type="entry name" value="phge_HK97_gp10"/>
    <property type="match status" value="1"/>
</dbReference>
<dbReference type="Proteomes" id="UP000076630">
    <property type="component" value="Unassembled WGS sequence"/>
</dbReference>
<dbReference type="AlphaFoldDB" id="A0A165RK54"/>